<dbReference type="AlphaFoldDB" id="A0A1X7HBI7"/>
<sequence length="247" mass="27702">MNLRTQNLWIKRLLSLTLTLVFAMSLQGISSADSANAESGTASNQSFKHERGMLKELATFLKLEPKIMHEKLQSESLSDIAQAQGITRAELKTKVIELMKAHAASRPTPLGTTLDFSAAAEKFMDAKGGWHHGGKRHHKRLMNVEELAKLLNMTPNQLKESLQSGKTLAKLAEENGVSVQSVIDQQVKAVTGRLDRHLAEGKLTKDQYDERKAKVKQFVTDFVNGRNMNPKEDHFRHRSISQNTFEE</sequence>
<dbReference type="EMBL" id="LT840184">
    <property type="protein sequence ID" value="SMF82653.1"/>
    <property type="molecule type" value="Genomic_DNA"/>
</dbReference>
<keyword evidence="4" id="KW-1185">Reference proteome</keyword>
<dbReference type="STRING" id="1313296.SAMN05661091_2210"/>
<proteinExistence type="predicted"/>
<evidence type="ECO:0000313" key="3">
    <source>
        <dbReference type="EMBL" id="SMF82653.1"/>
    </source>
</evidence>
<feature type="region of interest" description="Disordered" evidence="1">
    <location>
        <begin position="228"/>
        <end position="247"/>
    </location>
</feature>
<feature type="signal peptide" evidence="2">
    <location>
        <begin position="1"/>
        <end position="23"/>
    </location>
</feature>
<evidence type="ECO:0000313" key="4">
    <source>
        <dbReference type="Proteomes" id="UP000192940"/>
    </source>
</evidence>
<accession>A0A1X7HBI7</accession>
<evidence type="ECO:0000256" key="1">
    <source>
        <dbReference type="SAM" id="MobiDB-lite"/>
    </source>
</evidence>
<dbReference type="Proteomes" id="UP000192940">
    <property type="component" value="Chromosome I"/>
</dbReference>
<dbReference type="RefSeq" id="WP_208919204.1">
    <property type="nucleotide sequence ID" value="NZ_LT840184.1"/>
</dbReference>
<feature type="chain" id="PRO_5039120678" evidence="2">
    <location>
        <begin position="24"/>
        <end position="247"/>
    </location>
</feature>
<reference evidence="3 4" key="1">
    <citation type="submission" date="2017-04" db="EMBL/GenBank/DDBJ databases">
        <authorList>
            <person name="Afonso C.L."/>
            <person name="Miller P.J."/>
            <person name="Scott M.A."/>
            <person name="Spackman E."/>
            <person name="Goraichik I."/>
            <person name="Dimitrov K.M."/>
            <person name="Suarez D.L."/>
            <person name="Swayne D.E."/>
        </authorList>
    </citation>
    <scope>NUCLEOTIDE SEQUENCE [LARGE SCALE GENOMIC DNA]</scope>
    <source>
        <strain evidence="3 4">N3/975</strain>
    </source>
</reference>
<evidence type="ECO:0000256" key="2">
    <source>
        <dbReference type="SAM" id="SignalP"/>
    </source>
</evidence>
<name>A0A1X7HBI7_9BACL</name>
<gene>
    <name evidence="3" type="ORF">SAMN05661091_2210</name>
</gene>
<protein>
    <submittedName>
        <fullName evidence="3">Uncharacterized protein</fullName>
    </submittedName>
</protein>
<organism evidence="3 4">
    <name type="scientific">Paenibacillus uliginis N3/975</name>
    <dbReference type="NCBI Taxonomy" id="1313296"/>
    <lineage>
        <taxon>Bacteria</taxon>
        <taxon>Bacillati</taxon>
        <taxon>Bacillota</taxon>
        <taxon>Bacilli</taxon>
        <taxon>Bacillales</taxon>
        <taxon>Paenibacillaceae</taxon>
        <taxon>Paenibacillus</taxon>
    </lineage>
</organism>
<keyword evidence="2" id="KW-0732">Signal</keyword>